<dbReference type="InterPro" id="IPR056227">
    <property type="entry name" value="TMD0_ABC"/>
</dbReference>
<dbReference type="InterPro" id="IPR027417">
    <property type="entry name" value="P-loop_NTPase"/>
</dbReference>
<dbReference type="InterPro" id="IPR050173">
    <property type="entry name" value="ABC_transporter_C-like"/>
</dbReference>
<dbReference type="FunFam" id="1.20.1560.10:FF:000066">
    <property type="entry name" value="ABC multidrug transporter (Eurofung)"/>
    <property type="match status" value="1"/>
</dbReference>
<keyword evidence="3 9" id="KW-0812">Transmembrane</keyword>
<dbReference type="Proteomes" id="UP000572817">
    <property type="component" value="Unassembled WGS sequence"/>
</dbReference>
<dbReference type="OrthoDB" id="6500128at2759"/>
<comment type="caution">
    <text evidence="12">The sequence shown here is derived from an EMBL/GenBank/DDBJ whole genome shotgun (WGS) entry which is preliminary data.</text>
</comment>
<evidence type="ECO:0000256" key="9">
    <source>
        <dbReference type="SAM" id="Phobius"/>
    </source>
</evidence>
<evidence type="ECO:0000256" key="8">
    <source>
        <dbReference type="SAM" id="MobiDB-lite"/>
    </source>
</evidence>
<evidence type="ECO:0000256" key="4">
    <source>
        <dbReference type="ARBA" id="ARBA00022741"/>
    </source>
</evidence>
<evidence type="ECO:0000256" key="7">
    <source>
        <dbReference type="ARBA" id="ARBA00023136"/>
    </source>
</evidence>
<comment type="subcellular location">
    <subcellularLocation>
        <location evidence="1">Membrane</location>
        <topology evidence="1">Multi-pass membrane protein</topology>
    </subcellularLocation>
</comment>
<feature type="transmembrane region" description="Helical" evidence="9">
    <location>
        <begin position="1078"/>
        <end position="1099"/>
    </location>
</feature>
<protein>
    <recommendedName>
        <fullName evidence="14">Abc multidrug protein</fullName>
    </recommendedName>
</protein>
<evidence type="ECO:0000259" key="11">
    <source>
        <dbReference type="PROSITE" id="PS50929"/>
    </source>
</evidence>
<evidence type="ECO:0000259" key="10">
    <source>
        <dbReference type="PROSITE" id="PS50893"/>
    </source>
</evidence>
<evidence type="ECO:0000256" key="1">
    <source>
        <dbReference type="ARBA" id="ARBA00004141"/>
    </source>
</evidence>
<evidence type="ECO:0000256" key="3">
    <source>
        <dbReference type="ARBA" id="ARBA00022692"/>
    </source>
</evidence>
<dbReference type="InterPro" id="IPR036640">
    <property type="entry name" value="ABC1_TM_sf"/>
</dbReference>
<feature type="transmembrane region" description="Helical" evidence="9">
    <location>
        <begin position="967"/>
        <end position="990"/>
    </location>
</feature>
<feature type="transmembrane region" description="Helical" evidence="9">
    <location>
        <begin position="64"/>
        <end position="89"/>
    </location>
</feature>
<keyword evidence="7 9" id="KW-0472">Membrane</keyword>
<dbReference type="PROSITE" id="PS00211">
    <property type="entry name" value="ABC_TRANSPORTER_1"/>
    <property type="match status" value="1"/>
</dbReference>
<feature type="domain" description="ABC transporter" evidence="10">
    <location>
        <begin position="1171"/>
        <end position="1427"/>
    </location>
</feature>
<feature type="transmembrane region" description="Helical" evidence="9">
    <location>
        <begin position="310"/>
        <end position="331"/>
    </location>
</feature>
<dbReference type="InterPro" id="IPR011527">
    <property type="entry name" value="ABC1_TM_dom"/>
</dbReference>
<feature type="domain" description="ABC transporter" evidence="10">
    <location>
        <begin position="577"/>
        <end position="806"/>
    </location>
</feature>
<keyword evidence="6 9" id="KW-1133">Transmembrane helix</keyword>
<dbReference type="PANTHER" id="PTHR24223:SF345">
    <property type="entry name" value="ABC MULTIDRUG TRANSPORTER (EUROFUNG)"/>
    <property type="match status" value="1"/>
</dbReference>
<dbReference type="PANTHER" id="PTHR24223">
    <property type="entry name" value="ATP-BINDING CASSETTE SUB-FAMILY C"/>
    <property type="match status" value="1"/>
</dbReference>
<dbReference type="CDD" id="cd18580">
    <property type="entry name" value="ABC_6TM_ABCC_D2"/>
    <property type="match status" value="1"/>
</dbReference>
<feature type="transmembrane region" description="Helical" evidence="9">
    <location>
        <begin position="490"/>
        <end position="510"/>
    </location>
</feature>
<dbReference type="InterPro" id="IPR017871">
    <property type="entry name" value="ABC_transporter-like_CS"/>
</dbReference>
<keyword evidence="13" id="KW-1185">Reference proteome</keyword>
<keyword evidence="5" id="KW-0067">ATP-binding</keyword>
<sequence length="1438" mass="157336">MGFSDCPDDESFGPVVRGCRGDFDFTIKFERIFFSIVPAAVVLIASCIRGVILFRRQPQVGGGGWLITCKWIFNCLHVSLHLPLVVLSAEHSVSIAALFVVSDALGLLAAASIALISFLEHRQSPRPSHILGVSLLLLVILECAKCRTLGLAADSRAELVYTGISIASLAAKAVILTLESRKKSNWLLWEGHERSPEETCGIFNLSSFYWLNRQLLAGFKRQLSIDSLYPLDSRLAEKSEASISRKITMLSGQRHGLARWLARAFLRELLLPVGPRIALIGFKWSQPFLLVSVVQFLGQGSRPKAHGYGLVGATILVYGGIAATTALYWYLHERLLCLTRGRLMSAVYASMLGKSIASEHLASSSGLTMITADVERIRVGLLQLHEFWGTAVEVTLACVLLGVQLGPAVVAPVVLVGACVLVSAGLSRLTAKRQRRWMGAVQSRVGLTTTLVSNIRGLKMSGLAPAIEEMIQRMREEEIADCGRYRQMQLVGIVLAFLPSTMSPVISLAFNRRPLSADVLFNTVSYFLLLTAPLSQMFPAVPNLFGALASLGRIQAFLEERPREDLRQIAQKSAVAVRIDNGNFGWNADGFVLWNINLNIPSSRLTVILGPAASGKSTLCRAILGEVPHVQGRIALGTGSKLIGLCDQPPFLRRATIRENIVGSAFFDRARYAEVIDHTQLAEDFANLAQGDETLVGSNAINLSGGQKQRISLARALYQYCDLIILDDSLGGLDSKTEEQITRRVFGPDGLLARRGTTSILCTHSVRPMEYAGYVVALRGDGKIAAAGRPDDLSLFDLWQGQQAGKSDRSGPNTRSSSPLSLQRQERAQNSNNPPPKRNWEAYRLYIKNVGSFSLALFVLVGLAAGFFGSFHTVWLTFWSKDLHPPSSHGKPYWLGTYAALRMAYLASIFLLSFLAVRQMIMVPGAALHRSVLTTAVAAPLRYFTQVDTGTITSLLSQDMTIVDAELPIGILLFTSDFFLALGVACVIPTSSAYLLVSYPILFSVLWFVQNLYLRTARQLRILELEAKGPLHSHFLTTSQGLTTVRAFGWMDESIQTNDHLLNTAQRPAYLLAMAQRWLTFAMQMVVATLAVLLVTVSTQLKGSAGLMGASLMTLMTFGETLAIMVRNVSLVDICIGAVYRIQRFTEETPQEPTGSSADQLPHLWPTRGSVVIEDVSASYGRFPADGEPTNLALNDINLHIKPGERVVICGRTGSGKSSVLLLLLRLLDPSRGSMSIDGVSLRDVDPKTIRNRIITIPQEIQFSIEGLSVKAHLGLDVSTTDAECREVCRMLGLLAFVQSHGGLDAKLKHDTFSQGQWLLLGVARAVIRHRARVRKAGMAEKEGVAVGGVLLLDEVNSRVDTDTERLIMDVLETEFAGYTVIMVSHRLDGLLHFDKAIVMDAGRVVETGRPTELIRQEGSRFRELRDLGRAPATSRNG</sequence>
<feature type="transmembrane region" description="Helical" evidence="9">
    <location>
        <begin position="895"/>
        <end position="917"/>
    </location>
</feature>
<dbReference type="EMBL" id="WWBZ02000008">
    <property type="protein sequence ID" value="KAF4311803.1"/>
    <property type="molecule type" value="Genomic_DNA"/>
</dbReference>
<dbReference type="PROSITE" id="PS50929">
    <property type="entry name" value="ABC_TM1F"/>
    <property type="match status" value="2"/>
</dbReference>
<dbReference type="PROSITE" id="PS50893">
    <property type="entry name" value="ABC_TRANSPORTER_2"/>
    <property type="match status" value="2"/>
</dbReference>
<evidence type="ECO:0000256" key="5">
    <source>
        <dbReference type="ARBA" id="ARBA00022840"/>
    </source>
</evidence>
<evidence type="ECO:0000313" key="13">
    <source>
        <dbReference type="Proteomes" id="UP000572817"/>
    </source>
</evidence>
<dbReference type="Gene3D" id="1.20.1560.10">
    <property type="entry name" value="ABC transporter type 1, transmembrane domain"/>
    <property type="match status" value="2"/>
</dbReference>
<dbReference type="Pfam" id="PF00005">
    <property type="entry name" value="ABC_tran"/>
    <property type="match status" value="2"/>
</dbReference>
<feature type="transmembrane region" description="Helical" evidence="9">
    <location>
        <begin position="32"/>
        <end position="52"/>
    </location>
</feature>
<dbReference type="InterPro" id="IPR003439">
    <property type="entry name" value="ABC_transporter-like_ATP-bd"/>
</dbReference>
<dbReference type="GO" id="GO:0005524">
    <property type="term" value="F:ATP binding"/>
    <property type="evidence" value="ECO:0007669"/>
    <property type="project" value="UniProtKB-KW"/>
</dbReference>
<dbReference type="SUPFAM" id="SSF90123">
    <property type="entry name" value="ABC transporter transmembrane region"/>
    <property type="match status" value="2"/>
</dbReference>
<dbReference type="GO" id="GO:0016020">
    <property type="term" value="C:membrane"/>
    <property type="evidence" value="ECO:0007669"/>
    <property type="project" value="UniProtKB-SubCell"/>
</dbReference>
<dbReference type="InterPro" id="IPR003593">
    <property type="entry name" value="AAA+_ATPase"/>
</dbReference>
<accession>A0A8H4N932</accession>
<feature type="region of interest" description="Disordered" evidence="8">
    <location>
        <begin position="803"/>
        <end position="836"/>
    </location>
</feature>
<feature type="transmembrane region" description="Helical" evidence="9">
    <location>
        <begin position="95"/>
        <end position="118"/>
    </location>
</feature>
<name>A0A8H4N932_9PEZI</name>
<gene>
    <name evidence="12" type="ORF">GTA08_BOTSDO12591</name>
</gene>
<feature type="domain" description="ABC transmembrane type-1" evidence="11">
    <location>
        <begin position="926"/>
        <end position="1130"/>
    </location>
</feature>
<dbReference type="Pfam" id="PF00664">
    <property type="entry name" value="ABC_membrane"/>
    <property type="match status" value="2"/>
</dbReference>
<dbReference type="Gene3D" id="3.40.50.300">
    <property type="entry name" value="P-loop containing nucleotide triphosphate hydrolases"/>
    <property type="match status" value="2"/>
</dbReference>
<dbReference type="SUPFAM" id="SSF52540">
    <property type="entry name" value="P-loop containing nucleoside triphosphate hydrolases"/>
    <property type="match status" value="2"/>
</dbReference>
<evidence type="ECO:0000256" key="2">
    <source>
        <dbReference type="ARBA" id="ARBA00022448"/>
    </source>
</evidence>
<feature type="transmembrane region" description="Helical" evidence="9">
    <location>
        <begin position="853"/>
        <end position="875"/>
    </location>
</feature>
<keyword evidence="4" id="KW-0547">Nucleotide-binding</keyword>
<reference evidence="12" key="1">
    <citation type="submission" date="2020-04" db="EMBL/GenBank/DDBJ databases">
        <title>Genome Assembly and Annotation of Botryosphaeria dothidea sdau 11-99, a Latent Pathogen of Apple Fruit Ring Rot in China.</title>
        <authorList>
            <person name="Yu C."/>
            <person name="Diao Y."/>
            <person name="Lu Q."/>
            <person name="Zhao J."/>
            <person name="Cui S."/>
            <person name="Peng C."/>
            <person name="He B."/>
            <person name="Liu H."/>
        </authorList>
    </citation>
    <scope>NUCLEOTIDE SEQUENCE [LARGE SCALE GENOMIC DNA]</scope>
    <source>
        <strain evidence="12">Sdau11-99</strain>
    </source>
</reference>
<evidence type="ECO:0008006" key="14">
    <source>
        <dbReference type="Google" id="ProtNLM"/>
    </source>
</evidence>
<feature type="transmembrane region" description="Helical" evidence="9">
    <location>
        <begin position="530"/>
        <end position="551"/>
    </location>
</feature>
<dbReference type="SMART" id="SM00382">
    <property type="entry name" value="AAA"/>
    <property type="match status" value="2"/>
</dbReference>
<organism evidence="12 13">
    <name type="scientific">Botryosphaeria dothidea</name>
    <dbReference type="NCBI Taxonomy" id="55169"/>
    <lineage>
        <taxon>Eukaryota</taxon>
        <taxon>Fungi</taxon>
        <taxon>Dikarya</taxon>
        <taxon>Ascomycota</taxon>
        <taxon>Pezizomycotina</taxon>
        <taxon>Dothideomycetes</taxon>
        <taxon>Dothideomycetes incertae sedis</taxon>
        <taxon>Botryosphaeriales</taxon>
        <taxon>Botryosphaeriaceae</taxon>
        <taxon>Botryosphaeria</taxon>
    </lineage>
</organism>
<dbReference type="FunFam" id="1.20.1560.10:FF:000055">
    <property type="entry name" value="ABC multidrug transporter (Eurofung)"/>
    <property type="match status" value="1"/>
</dbReference>
<proteinExistence type="predicted"/>
<feature type="transmembrane region" description="Helical" evidence="9">
    <location>
        <begin position="409"/>
        <end position="429"/>
    </location>
</feature>
<keyword evidence="2" id="KW-0813">Transport</keyword>
<evidence type="ECO:0000313" key="12">
    <source>
        <dbReference type="EMBL" id="KAF4311803.1"/>
    </source>
</evidence>
<evidence type="ECO:0000256" key="6">
    <source>
        <dbReference type="ARBA" id="ARBA00022989"/>
    </source>
</evidence>
<feature type="compositionally biased region" description="Polar residues" evidence="8">
    <location>
        <begin position="803"/>
        <end position="832"/>
    </location>
</feature>
<feature type="transmembrane region" description="Helical" evidence="9">
    <location>
        <begin position="996"/>
        <end position="1014"/>
    </location>
</feature>
<dbReference type="GO" id="GO:0140359">
    <property type="term" value="F:ABC-type transporter activity"/>
    <property type="evidence" value="ECO:0007669"/>
    <property type="project" value="InterPro"/>
</dbReference>
<dbReference type="Pfam" id="PF24357">
    <property type="entry name" value="TMD0_ABC"/>
    <property type="match status" value="1"/>
</dbReference>
<feature type="domain" description="ABC transmembrane type-1" evidence="11">
    <location>
        <begin position="286"/>
        <end position="544"/>
    </location>
</feature>
<dbReference type="InterPro" id="IPR044726">
    <property type="entry name" value="ABCC_6TM_D2"/>
</dbReference>
<dbReference type="GO" id="GO:0016887">
    <property type="term" value="F:ATP hydrolysis activity"/>
    <property type="evidence" value="ECO:0007669"/>
    <property type="project" value="InterPro"/>
</dbReference>